<dbReference type="FunFam" id="3.40.50.720:FF:000080">
    <property type="entry name" value="Thiazole biosynthesis adenylyltransferase ThiF"/>
    <property type="match status" value="1"/>
</dbReference>
<dbReference type="GO" id="GO:0008641">
    <property type="term" value="F:ubiquitin-like modifier activating enzyme activity"/>
    <property type="evidence" value="ECO:0007669"/>
    <property type="project" value="InterPro"/>
</dbReference>
<reference evidence="4" key="1">
    <citation type="submission" date="2018-05" db="EMBL/GenBank/DDBJ databases">
        <authorList>
            <person name="Lanie J.A."/>
            <person name="Ng W.-L."/>
            <person name="Kazmierczak K.M."/>
            <person name="Andrzejewski T.M."/>
            <person name="Davidsen T.M."/>
            <person name="Wayne K.J."/>
            <person name="Tettelin H."/>
            <person name="Glass J.I."/>
            <person name="Rusch D."/>
            <person name="Podicherti R."/>
            <person name="Tsui H.-C.T."/>
            <person name="Winkler M.E."/>
        </authorList>
    </citation>
    <scope>NUCLEOTIDE SEQUENCE</scope>
</reference>
<dbReference type="GO" id="GO:0016779">
    <property type="term" value="F:nucleotidyltransferase activity"/>
    <property type="evidence" value="ECO:0007669"/>
    <property type="project" value="TreeGrafter"/>
</dbReference>
<dbReference type="AlphaFoldDB" id="A0A381TA93"/>
<name>A0A381TA93_9ZZZZ</name>
<dbReference type="Pfam" id="PF00899">
    <property type="entry name" value="ThiF"/>
    <property type="match status" value="1"/>
</dbReference>
<dbReference type="InterPro" id="IPR000594">
    <property type="entry name" value="ThiF_NAD_FAD-bd"/>
</dbReference>
<dbReference type="CDD" id="cd00757">
    <property type="entry name" value="ThiF_MoeB_HesA_family"/>
    <property type="match status" value="1"/>
</dbReference>
<dbReference type="GO" id="GO:0008146">
    <property type="term" value="F:sulfotransferase activity"/>
    <property type="evidence" value="ECO:0007669"/>
    <property type="project" value="TreeGrafter"/>
</dbReference>
<dbReference type="GO" id="GO:0005829">
    <property type="term" value="C:cytosol"/>
    <property type="evidence" value="ECO:0007669"/>
    <property type="project" value="TreeGrafter"/>
</dbReference>
<dbReference type="Gene3D" id="3.40.50.720">
    <property type="entry name" value="NAD(P)-binding Rossmann-like Domain"/>
    <property type="match status" value="1"/>
</dbReference>
<keyword evidence="2" id="KW-0472">Membrane</keyword>
<dbReference type="GO" id="GO:0004792">
    <property type="term" value="F:thiosulfate-cyanide sulfurtransferase activity"/>
    <property type="evidence" value="ECO:0007669"/>
    <property type="project" value="TreeGrafter"/>
</dbReference>
<dbReference type="PANTHER" id="PTHR10953:SF102">
    <property type="entry name" value="ADENYLYLTRANSFERASE AND SULFURTRANSFERASE MOCS3"/>
    <property type="match status" value="1"/>
</dbReference>
<gene>
    <name evidence="4" type="ORF">METZ01_LOCUS65919</name>
</gene>
<accession>A0A381TA93</accession>
<evidence type="ECO:0000256" key="1">
    <source>
        <dbReference type="ARBA" id="ARBA00009919"/>
    </source>
</evidence>
<dbReference type="InterPro" id="IPR045886">
    <property type="entry name" value="ThiF/MoeB/HesA"/>
</dbReference>
<keyword evidence="2" id="KW-0812">Transmembrane</keyword>
<comment type="similarity">
    <text evidence="1">Belongs to the HesA/MoeB/ThiF family.</text>
</comment>
<organism evidence="4">
    <name type="scientific">marine metagenome</name>
    <dbReference type="NCBI Taxonomy" id="408172"/>
    <lineage>
        <taxon>unclassified sequences</taxon>
        <taxon>metagenomes</taxon>
        <taxon>ecological metagenomes</taxon>
    </lineage>
</organism>
<proteinExistence type="inferred from homology"/>
<dbReference type="EMBL" id="UINC01004266">
    <property type="protein sequence ID" value="SVA13065.1"/>
    <property type="molecule type" value="Genomic_DNA"/>
</dbReference>
<evidence type="ECO:0000313" key="4">
    <source>
        <dbReference type="EMBL" id="SVA13065.1"/>
    </source>
</evidence>
<keyword evidence="2" id="KW-1133">Transmembrane helix</keyword>
<feature type="domain" description="THIF-type NAD/FAD binding fold" evidence="3">
    <location>
        <begin position="12"/>
        <end position="245"/>
    </location>
</feature>
<evidence type="ECO:0000259" key="3">
    <source>
        <dbReference type="Pfam" id="PF00899"/>
    </source>
</evidence>
<sequence>MTESHEIQNLRYSRHLGLDDFSQQSQKKLATASVFIIGIGGLGTTASLYLANSGIGNIILNDYDSVDITNLPRQILFNSGDLGQNKAEIAKKKLLKFNPNINVRSLTEKLKEEKLGEMALVVDAVLDCTDNLQSRLLINKVCIKNKKPLISGAAIRYEGHIAVFRNDIAIKSCYNCLYQQDDENIEDCEGSGILAPVAGTVGTVMATEAIKILVGKESMLDNRLWILDAKNNTNQVLKIRKSKTCQECSL</sequence>
<dbReference type="PANTHER" id="PTHR10953">
    <property type="entry name" value="UBIQUITIN-ACTIVATING ENZYME E1"/>
    <property type="match status" value="1"/>
</dbReference>
<dbReference type="SUPFAM" id="SSF69572">
    <property type="entry name" value="Activating enzymes of the ubiquitin-like proteins"/>
    <property type="match status" value="1"/>
</dbReference>
<feature type="transmembrane region" description="Helical" evidence="2">
    <location>
        <begin position="29"/>
        <end position="51"/>
    </location>
</feature>
<protein>
    <recommendedName>
        <fullName evidence="3">THIF-type NAD/FAD binding fold domain-containing protein</fullName>
    </recommendedName>
</protein>
<dbReference type="InterPro" id="IPR035985">
    <property type="entry name" value="Ubiquitin-activating_enz"/>
</dbReference>
<evidence type="ECO:0000256" key="2">
    <source>
        <dbReference type="SAM" id="Phobius"/>
    </source>
</evidence>